<gene>
    <name evidence="8" type="primary">ydiU</name>
    <name evidence="8" type="synonym">selO</name>
    <name evidence="9" type="ORF">A7979_00085</name>
</gene>
<comment type="catalytic activity">
    <reaction evidence="8">
        <text>L-seryl-[protein] + ATP = 3-O-(5'-adenylyl)-L-seryl-[protein] + diphosphate</text>
        <dbReference type="Rhea" id="RHEA:58120"/>
        <dbReference type="Rhea" id="RHEA-COMP:9863"/>
        <dbReference type="Rhea" id="RHEA-COMP:15073"/>
        <dbReference type="ChEBI" id="CHEBI:29999"/>
        <dbReference type="ChEBI" id="CHEBI:30616"/>
        <dbReference type="ChEBI" id="CHEBI:33019"/>
        <dbReference type="ChEBI" id="CHEBI:142516"/>
        <dbReference type="EC" id="2.7.7.108"/>
    </reaction>
</comment>
<dbReference type="PANTHER" id="PTHR32057">
    <property type="entry name" value="PROTEIN ADENYLYLTRANSFERASE SELO, MITOCHONDRIAL"/>
    <property type="match status" value="1"/>
</dbReference>
<evidence type="ECO:0000256" key="8">
    <source>
        <dbReference type="HAMAP-Rule" id="MF_00692"/>
    </source>
</evidence>
<keyword evidence="3 8" id="KW-0548">Nucleotidyltransferase</keyword>
<dbReference type="OrthoDB" id="9776281at2"/>
<keyword evidence="10" id="KW-1185">Reference proteome</keyword>
<dbReference type="GO" id="GO:0005524">
    <property type="term" value="F:ATP binding"/>
    <property type="evidence" value="ECO:0007669"/>
    <property type="project" value="UniProtKB-UniRule"/>
</dbReference>
<evidence type="ECO:0000313" key="10">
    <source>
        <dbReference type="Proteomes" id="UP000192359"/>
    </source>
</evidence>
<keyword evidence="2 8" id="KW-0808">Transferase</keyword>
<accession>A0A1Y1RRE7</accession>
<dbReference type="EMBL" id="LXWF01000011">
    <property type="protein sequence ID" value="ORC21961.1"/>
    <property type="molecule type" value="Genomic_DNA"/>
</dbReference>
<feature type="binding site" evidence="8">
    <location>
        <position position="94"/>
    </location>
    <ligand>
        <name>ATP</name>
        <dbReference type="ChEBI" id="CHEBI:30616"/>
    </ligand>
</feature>
<feature type="binding site" evidence="8">
    <location>
        <position position="278"/>
    </location>
    <ligand>
        <name>ATP</name>
        <dbReference type="ChEBI" id="CHEBI:30616"/>
    </ligand>
</feature>
<evidence type="ECO:0000256" key="3">
    <source>
        <dbReference type="ARBA" id="ARBA00022695"/>
    </source>
</evidence>
<dbReference type="AlphaFoldDB" id="A0A1Y1RRE7"/>
<evidence type="ECO:0000256" key="5">
    <source>
        <dbReference type="ARBA" id="ARBA00022741"/>
    </source>
</evidence>
<dbReference type="RefSeq" id="WP_083091006.1">
    <property type="nucleotide sequence ID" value="NZ_LXWF01000011.1"/>
</dbReference>
<dbReference type="GO" id="GO:0000287">
    <property type="term" value="F:magnesium ion binding"/>
    <property type="evidence" value="ECO:0007669"/>
    <property type="project" value="UniProtKB-UniRule"/>
</dbReference>
<dbReference type="HAMAP" id="MF_00692">
    <property type="entry name" value="SelO"/>
    <property type="match status" value="1"/>
</dbReference>
<feature type="binding site" evidence="8">
    <location>
        <position position="136"/>
    </location>
    <ligand>
        <name>ATP</name>
        <dbReference type="ChEBI" id="CHEBI:30616"/>
    </ligand>
</feature>
<name>A0A1Y1RRE7_9MICC</name>
<evidence type="ECO:0000256" key="4">
    <source>
        <dbReference type="ARBA" id="ARBA00022723"/>
    </source>
</evidence>
<comment type="caution">
    <text evidence="9">The sequence shown here is derived from an EMBL/GenBank/DDBJ whole genome shotgun (WGS) entry which is preliminary data.</text>
</comment>
<dbReference type="GO" id="GO:0070733">
    <property type="term" value="F:AMPylase activity"/>
    <property type="evidence" value="ECO:0007669"/>
    <property type="project" value="UniProtKB-EC"/>
</dbReference>
<protein>
    <recommendedName>
        <fullName evidence="8">Protein nucleotidyltransferase YdiU</fullName>
        <ecNumber evidence="8">2.7.7.-</ecNumber>
    </recommendedName>
    <alternativeName>
        <fullName evidence="8">Protein adenylyltransferase YdiU</fullName>
        <ecNumber evidence="8">2.7.7.108</ecNumber>
    </alternativeName>
    <alternativeName>
        <fullName evidence="8">Protein uridylyltransferase YdiU</fullName>
        <ecNumber evidence="8">2.7.7.-</ecNumber>
    </alternativeName>
</protein>
<evidence type="ECO:0000256" key="2">
    <source>
        <dbReference type="ARBA" id="ARBA00022679"/>
    </source>
</evidence>
<feature type="binding site" evidence="8">
    <location>
        <position position="278"/>
    </location>
    <ligand>
        <name>Mg(2+)</name>
        <dbReference type="ChEBI" id="CHEBI:18420"/>
    </ligand>
</feature>
<comment type="cofactor">
    <cofactor evidence="8">
        <name>Mg(2+)</name>
        <dbReference type="ChEBI" id="CHEBI:18420"/>
    </cofactor>
    <cofactor evidence="8">
        <name>Mn(2+)</name>
        <dbReference type="ChEBI" id="CHEBI:29035"/>
    </cofactor>
</comment>
<dbReference type="InterPro" id="IPR003846">
    <property type="entry name" value="SelO"/>
</dbReference>
<comment type="catalytic activity">
    <reaction evidence="8">
        <text>L-tyrosyl-[protein] + ATP = O-(5'-adenylyl)-L-tyrosyl-[protein] + diphosphate</text>
        <dbReference type="Rhea" id="RHEA:54288"/>
        <dbReference type="Rhea" id="RHEA-COMP:10136"/>
        <dbReference type="Rhea" id="RHEA-COMP:13846"/>
        <dbReference type="ChEBI" id="CHEBI:30616"/>
        <dbReference type="ChEBI" id="CHEBI:33019"/>
        <dbReference type="ChEBI" id="CHEBI:46858"/>
        <dbReference type="ChEBI" id="CHEBI:83624"/>
        <dbReference type="EC" id="2.7.7.108"/>
    </reaction>
</comment>
<comment type="similarity">
    <text evidence="1 8">Belongs to the SELO family.</text>
</comment>
<comment type="catalytic activity">
    <reaction evidence="8">
        <text>L-threonyl-[protein] + ATP = 3-O-(5'-adenylyl)-L-threonyl-[protein] + diphosphate</text>
        <dbReference type="Rhea" id="RHEA:54292"/>
        <dbReference type="Rhea" id="RHEA-COMP:11060"/>
        <dbReference type="Rhea" id="RHEA-COMP:13847"/>
        <dbReference type="ChEBI" id="CHEBI:30013"/>
        <dbReference type="ChEBI" id="CHEBI:30616"/>
        <dbReference type="ChEBI" id="CHEBI:33019"/>
        <dbReference type="ChEBI" id="CHEBI:138113"/>
        <dbReference type="EC" id="2.7.7.108"/>
    </reaction>
</comment>
<feature type="binding site" evidence="8">
    <location>
        <position position="93"/>
    </location>
    <ligand>
        <name>ATP</name>
        <dbReference type="ChEBI" id="CHEBI:30616"/>
    </ligand>
</feature>
<feature type="binding site" evidence="8">
    <location>
        <position position="123"/>
    </location>
    <ligand>
        <name>ATP</name>
        <dbReference type="ChEBI" id="CHEBI:30616"/>
    </ligand>
</feature>
<comment type="function">
    <text evidence="8">Nucleotidyltransferase involved in the post-translational modification of proteins. It can catalyze the addition of adenosine monophosphate (AMP) or uridine monophosphate (UMP) to a protein, resulting in modifications known as AMPylation and UMPylation.</text>
</comment>
<keyword evidence="6 8" id="KW-0067">ATP-binding</keyword>
<evidence type="ECO:0000256" key="1">
    <source>
        <dbReference type="ARBA" id="ARBA00009747"/>
    </source>
</evidence>
<keyword evidence="8" id="KW-0464">Manganese</keyword>
<sequence length="504" mass="55459">MQPTEPRASAPLLEHTYSESFPDLAHQAQPDISPGTRLAWLNEKLAHDLGLDSAWLRSEAGLAWMTGRGEAPTYALAYSGYQFGQLSPVLGDGRAHLIGELAVPGRDVTPTSSGSSCVDLHLKGSGRTSFSRPGSDGKAPLSAAWREVVIGESLHALGLPTSRALAVFETGEKVRRRAPEPEPAGLVLRVAASHLRVGTFQFAQYHCEPEVRTQLVDYALARHFPNRDTGETHGERALALLRAVAQRQAHLVASWQALGFVHGVLNTDNVTISGEAIDFGPCAFIDGFERDKVFSSIDRQGRYAYNHQPGITAWNLSRFAETLLDIIDPRDPNRAIHLATEVISDFEDEIVELQIAAFAAKLGLEMDGVDKDVRVQVGRFGQLTLGLLARHALDFTGFFRSLTEGICLLPEEERSAWLTRWGELREATDTSSKRAEKLMLAHNPVYIPRNLALDAALRQMERGNQQPLEELLEAVSTPFERRDGLDYLESAPAESRFFTSFCGT</sequence>
<keyword evidence="4 8" id="KW-0479">Metal-binding</keyword>
<dbReference type="GO" id="GO:0030145">
    <property type="term" value="F:manganese ion binding"/>
    <property type="evidence" value="ECO:0007669"/>
    <property type="project" value="UniProtKB-UniRule"/>
</dbReference>
<keyword evidence="7 8" id="KW-0460">Magnesium</keyword>
<feature type="active site" description="Proton acceptor" evidence="8">
    <location>
        <position position="268"/>
    </location>
</feature>
<feature type="binding site" evidence="8">
    <location>
        <position position="91"/>
    </location>
    <ligand>
        <name>ATP</name>
        <dbReference type="ChEBI" id="CHEBI:30616"/>
    </ligand>
</feature>
<feature type="binding site" evidence="8">
    <location>
        <position position="189"/>
    </location>
    <ligand>
        <name>ATP</name>
        <dbReference type="ChEBI" id="CHEBI:30616"/>
    </ligand>
</feature>
<evidence type="ECO:0000313" key="9">
    <source>
        <dbReference type="EMBL" id="ORC21961.1"/>
    </source>
</evidence>
<reference evidence="9 10" key="1">
    <citation type="submission" date="2016-05" db="EMBL/GenBank/DDBJ databases">
        <title>Draft genome sequence of a porcine commensal Rothia nasimurium.</title>
        <authorList>
            <person name="Gaiser R.A."/>
            <person name="Van Baarlen P."/>
            <person name="Wells J.M."/>
        </authorList>
    </citation>
    <scope>NUCLEOTIDE SEQUENCE [LARGE SCALE GENOMIC DNA]</scope>
    <source>
        <strain evidence="9 10">PT-32</strain>
    </source>
</reference>
<proteinExistence type="inferred from homology"/>
<dbReference type="EC" id="2.7.7.-" evidence="8"/>
<feature type="binding site" evidence="8">
    <location>
        <position position="137"/>
    </location>
    <ligand>
        <name>ATP</name>
        <dbReference type="ChEBI" id="CHEBI:30616"/>
    </ligand>
</feature>
<feature type="binding site" evidence="8">
    <location>
        <position position="269"/>
    </location>
    <ligand>
        <name>Mg(2+)</name>
        <dbReference type="ChEBI" id="CHEBI:18420"/>
    </ligand>
</feature>
<dbReference type="Pfam" id="PF02696">
    <property type="entry name" value="SelO"/>
    <property type="match status" value="1"/>
</dbReference>
<comment type="catalytic activity">
    <reaction evidence="8">
        <text>L-histidyl-[protein] + UTP = N(tele)-(5'-uridylyl)-L-histidyl-[protein] + diphosphate</text>
        <dbReference type="Rhea" id="RHEA:83891"/>
        <dbReference type="Rhea" id="RHEA-COMP:9745"/>
        <dbReference type="Rhea" id="RHEA-COMP:20239"/>
        <dbReference type="ChEBI" id="CHEBI:29979"/>
        <dbReference type="ChEBI" id="CHEBI:33019"/>
        <dbReference type="ChEBI" id="CHEBI:46398"/>
        <dbReference type="ChEBI" id="CHEBI:233474"/>
    </reaction>
</comment>
<dbReference type="Proteomes" id="UP000192359">
    <property type="component" value="Unassembled WGS sequence"/>
</dbReference>
<evidence type="ECO:0000256" key="6">
    <source>
        <dbReference type="ARBA" id="ARBA00022840"/>
    </source>
</evidence>
<dbReference type="PANTHER" id="PTHR32057:SF14">
    <property type="entry name" value="PROTEIN ADENYLYLTRANSFERASE SELO, MITOCHONDRIAL"/>
    <property type="match status" value="1"/>
</dbReference>
<comment type="catalytic activity">
    <reaction evidence="8">
        <text>L-tyrosyl-[protein] + UTP = O-(5'-uridylyl)-L-tyrosyl-[protein] + diphosphate</text>
        <dbReference type="Rhea" id="RHEA:83887"/>
        <dbReference type="Rhea" id="RHEA-COMP:10136"/>
        <dbReference type="Rhea" id="RHEA-COMP:20238"/>
        <dbReference type="ChEBI" id="CHEBI:33019"/>
        <dbReference type="ChEBI" id="CHEBI:46398"/>
        <dbReference type="ChEBI" id="CHEBI:46858"/>
        <dbReference type="ChEBI" id="CHEBI:90602"/>
    </reaction>
</comment>
<evidence type="ECO:0000256" key="7">
    <source>
        <dbReference type="ARBA" id="ARBA00022842"/>
    </source>
</evidence>
<dbReference type="EC" id="2.7.7.108" evidence="8"/>
<organism evidence="9 10">
    <name type="scientific">Rothia nasimurium</name>
    <dbReference type="NCBI Taxonomy" id="85336"/>
    <lineage>
        <taxon>Bacteria</taxon>
        <taxon>Bacillati</taxon>
        <taxon>Actinomycetota</taxon>
        <taxon>Actinomycetes</taxon>
        <taxon>Micrococcales</taxon>
        <taxon>Micrococcaceae</taxon>
        <taxon>Rothia</taxon>
    </lineage>
</organism>
<keyword evidence="5 8" id="KW-0547">Nucleotide-binding</keyword>
<comment type="catalytic activity">
    <reaction evidence="8">
        <text>L-seryl-[protein] + UTP = O-(5'-uridylyl)-L-seryl-[protein] + diphosphate</text>
        <dbReference type="Rhea" id="RHEA:64604"/>
        <dbReference type="Rhea" id="RHEA-COMP:9863"/>
        <dbReference type="Rhea" id="RHEA-COMP:16635"/>
        <dbReference type="ChEBI" id="CHEBI:29999"/>
        <dbReference type="ChEBI" id="CHEBI:33019"/>
        <dbReference type="ChEBI" id="CHEBI:46398"/>
        <dbReference type="ChEBI" id="CHEBI:156051"/>
    </reaction>
</comment>
<feature type="binding site" evidence="8">
    <location>
        <position position="196"/>
    </location>
    <ligand>
        <name>ATP</name>
        <dbReference type="ChEBI" id="CHEBI:30616"/>
    </ligand>
</feature>